<keyword evidence="1" id="KW-0808">Transferase</keyword>
<dbReference type="Pfam" id="PF03881">
    <property type="entry name" value="Fructosamin_kin"/>
    <property type="match status" value="1"/>
</dbReference>
<comment type="caution">
    <text evidence="2">The sequence shown here is derived from an EMBL/GenBank/DDBJ whole genome shotgun (WGS) entry which is preliminary data.</text>
</comment>
<sequence length="259" mass="27828">MSEPRTYRKDTSAAPRGYSSWEAAGLLWLAEAEEDGGASIAELRDVDTTHIDLVQYAPAPATNLAADEFGAALAATHAAGAPAFGAPPARWSSHGFIGPGESPMPMPVEPTQTWGAFFAEQRIRHLLRAGRAKGLWEEEGELFEQVAARLESGEFDDGRPPARIHGDLWAGNVLWTSSGAVLIDPAAHGGHPETDLAMLLLFTAPHIARIIAAYDEAAPLADGWQERVGLHQLFPVMVHAVIFGGGYVRQSVEMARKYA</sequence>
<dbReference type="PANTHER" id="PTHR12149:SF8">
    <property type="entry name" value="PROTEIN-RIBULOSAMINE 3-KINASE"/>
    <property type="match status" value="1"/>
</dbReference>
<proteinExistence type="inferred from homology"/>
<dbReference type="RefSeq" id="WP_185990960.1">
    <property type="nucleotide sequence ID" value="NZ_JACCAE010000001.1"/>
</dbReference>
<dbReference type="GO" id="GO:0016301">
    <property type="term" value="F:kinase activity"/>
    <property type="evidence" value="ECO:0007669"/>
    <property type="project" value="UniProtKB-UniRule"/>
</dbReference>
<dbReference type="AlphaFoldDB" id="A0A852VX54"/>
<accession>A0A852VX54</accession>
<dbReference type="EMBL" id="JACCAE010000001">
    <property type="protein sequence ID" value="NYF98111.1"/>
    <property type="molecule type" value="Genomic_DNA"/>
</dbReference>
<organism evidence="2 3">
    <name type="scientific">Janibacter cremeus</name>
    <dbReference type="NCBI Taxonomy" id="1285192"/>
    <lineage>
        <taxon>Bacteria</taxon>
        <taxon>Bacillati</taxon>
        <taxon>Actinomycetota</taxon>
        <taxon>Actinomycetes</taxon>
        <taxon>Micrococcales</taxon>
        <taxon>Intrasporangiaceae</taxon>
        <taxon>Janibacter</taxon>
    </lineage>
</organism>
<comment type="similarity">
    <text evidence="1">Belongs to the fructosamine kinase family.</text>
</comment>
<evidence type="ECO:0000256" key="1">
    <source>
        <dbReference type="PIRNR" id="PIRNR006221"/>
    </source>
</evidence>
<evidence type="ECO:0000313" key="2">
    <source>
        <dbReference type="EMBL" id="NYF98111.1"/>
    </source>
</evidence>
<dbReference type="InterPro" id="IPR016477">
    <property type="entry name" value="Fructo-/Ketosamine-3-kinase"/>
</dbReference>
<dbReference type="PIRSF" id="PIRSF006221">
    <property type="entry name" value="Ketosamine-3-kinase"/>
    <property type="match status" value="1"/>
</dbReference>
<name>A0A852VX54_9MICO</name>
<reference evidence="2 3" key="1">
    <citation type="submission" date="2020-07" db="EMBL/GenBank/DDBJ databases">
        <title>Sequencing the genomes of 1000 actinobacteria strains.</title>
        <authorList>
            <person name="Klenk H.-P."/>
        </authorList>
    </citation>
    <scope>NUCLEOTIDE SEQUENCE [LARGE SCALE GENOMIC DNA]</scope>
    <source>
        <strain evidence="2 3">DSM 26154</strain>
    </source>
</reference>
<keyword evidence="1 2" id="KW-0418">Kinase</keyword>
<protein>
    <submittedName>
        <fullName evidence="2">Fructosamine-3-kinase</fullName>
    </submittedName>
</protein>
<dbReference type="SUPFAM" id="SSF56112">
    <property type="entry name" value="Protein kinase-like (PK-like)"/>
    <property type="match status" value="1"/>
</dbReference>
<gene>
    <name evidence="2" type="ORF">BJY20_001503</name>
</gene>
<dbReference type="InterPro" id="IPR011009">
    <property type="entry name" value="Kinase-like_dom_sf"/>
</dbReference>
<dbReference type="PANTHER" id="PTHR12149">
    <property type="entry name" value="FRUCTOSAMINE 3 KINASE-RELATED PROTEIN"/>
    <property type="match status" value="1"/>
</dbReference>
<keyword evidence="3" id="KW-1185">Reference proteome</keyword>
<dbReference type="Proteomes" id="UP000554054">
    <property type="component" value="Unassembled WGS sequence"/>
</dbReference>
<evidence type="ECO:0000313" key="3">
    <source>
        <dbReference type="Proteomes" id="UP000554054"/>
    </source>
</evidence>
<dbReference type="Gene3D" id="1.20.1270.240">
    <property type="match status" value="1"/>
</dbReference>
<dbReference type="Gene3D" id="1.10.510.10">
    <property type="entry name" value="Transferase(Phosphotransferase) domain 1"/>
    <property type="match status" value="1"/>
</dbReference>